<keyword evidence="3 10" id="KW-0819">tRNA processing</keyword>
<feature type="domain" description="tRNA-specific 2-thiouridylase MnmA-like central" evidence="12">
    <location>
        <begin position="198"/>
        <end position="261"/>
    </location>
</feature>
<dbReference type="GO" id="GO:0005737">
    <property type="term" value="C:cytoplasm"/>
    <property type="evidence" value="ECO:0007669"/>
    <property type="project" value="UniProtKB-SubCell"/>
</dbReference>
<organism evidence="13 14">
    <name type="scientific">Anaerovibrio slackiae</name>
    <dbReference type="NCBI Taxonomy" id="2652309"/>
    <lineage>
        <taxon>Bacteria</taxon>
        <taxon>Bacillati</taxon>
        <taxon>Bacillota</taxon>
        <taxon>Negativicutes</taxon>
        <taxon>Selenomonadales</taxon>
        <taxon>Selenomonadaceae</taxon>
        <taxon>Anaerovibrio</taxon>
    </lineage>
</organism>
<dbReference type="GO" id="GO:0002143">
    <property type="term" value="P:tRNA wobble position uridine thiolation"/>
    <property type="evidence" value="ECO:0007669"/>
    <property type="project" value="TreeGrafter"/>
</dbReference>
<dbReference type="GO" id="GO:0005524">
    <property type="term" value="F:ATP binding"/>
    <property type="evidence" value="ECO:0007669"/>
    <property type="project" value="UniProtKB-KW"/>
</dbReference>
<keyword evidence="1 10" id="KW-0820">tRNA-binding</keyword>
<evidence type="ECO:0000259" key="11">
    <source>
        <dbReference type="Pfam" id="PF20258"/>
    </source>
</evidence>
<evidence type="ECO:0000256" key="7">
    <source>
        <dbReference type="ARBA" id="ARBA00023157"/>
    </source>
</evidence>
<dbReference type="EC" id="2.8.1.13" evidence="10"/>
<dbReference type="SUPFAM" id="SSF52402">
    <property type="entry name" value="Adenine nucleotide alpha hydrolases-like"/>
    <property type="match status" value="1"/>
</dbReference>
<protein>
    <recommendedName>
        <fullName evidence="10">tRNA-specific 2-thiouridylase MnmA</fullName>
        <ecNumber evidence="10">2.8.1.13</ecNumber>
    </recommendedName>
</protein>
<dbReference type="InterPro" id="IPR046884">
    <property type="entry name" value="MnmA-like_central"/>
</dbReference>
<feature type="binding site" evidence="10">
    <location>
        <position position="35"/>
    </location>
    <ligand>
        <name>ATP</name>
        <dbReference type="ChEBI" id="CHEBI:30616"/>
    </ligand>
</feature>
<feature type="active site" description="Nucleophile" evidence="10">
    <location>
        <position position="92"/>
    </location>
</feature>
<comment type="subcellular location">
    <subcellularLocation>
        <location evidence="10">Cytoplasm</location>
    </subcellularLocation>
</comment>
<dbReference type="GO" id="GO:0000049">
    <property type="term" value="F:tRNA binding"/>
    <property type="evidence" value="ECO:0007669"/>
    <property type="project" value="UniProtKB-KW"/>
</dbReference>
<keyword evidence="5 10" id="KW-0067">ATP-binding</keyword>
<feature type="binding site" evidence="10">
    <location>
        <begin position="9"/>
        <end position="16"/>
    </location>
    <ligand>
        <name>ATP</name>
        <dbReference type="ChEBI" id="CHEBI:30616"/>
    </ligand>
</feature>
<dbReference type="EMBL" id="VUNR01000002">
    <property type="protein sequence ID" value="MSU07635.1"/>
    <property type="molecule type" value="Genomic_DNA"/>
</dbReference>
<dbReference type="Pfam" id="PF20258">
    <property type="entry name" value="tRNA_Me_trans_C"/>
    <property type="match status" value="1"/>
</dbReference>
<name>A0A6I2UCQ1_9FIRM</name>
<reference evidence="13 14" key="1">
    <citation type="submission" date="2019-08" db="EMBL/GenBank/DDBJ databases">
        <title>In-depth cultivation of the pig gut microbiome towards novel bacterial diversity and tailored functional studies.</title>
        <authorList>
            <person name="Wylensek D."/>
            <person name="Hitch T.C.A."/>
            <person name="Clavel T."/>
        </authorList>
    </citation>
    <scope>NUCLEOTIDE SEQUENCE [LARGE SCALE GENOMIC DNA]</scope>
    <source>
        <strain evidence="13 14">WCA-693-APC-5D-A</strain>
    </source>
</reference>
<keyword evidence="6 10" id="KW-0694">RNA-binding</keyword>
<dbReference type="NCBIfam" id="NF001138">
    <property type="entry name" value="PRK00143.1"/>
    <property type="match status" value="1"/>
</dbReference>
<dbReference type="HAMAP" id="MF_00144">
    <property type="entry name" value="tRNA_thiouridyl_MnmA"/>
    <property type="match status" value="1"/>
</dbReference>
<dbReference type="Proteomes" id="UP000433181">
    <property type="component" value="Unassembled WGS sequence"/>
</dbReference>
<gene>
    <name evidence="10 13" type="primary">mnmA</name>
    <name evidence="13" type="ORF">FYJ84_01310</name>
</gene>
<feature type="region of interest" description="Interaction with tRNA" evidence="10">
    <location>
        <begin position="295"/>
        <end position="296"/>
    </location>
</feature>
<dbReference type="GeneID" id="96777544"/>
<comment type="function">
    <text evidence="9 10">Catalyzes the 2-thiolation of uridine at the wobble position (U34) of tRNA, leading to the formation of s(2)U34.</text>
</comment>
<keyword evidence="14" id="KW-1185">Reference proteome</keyword>
<dbReference type="PANTHER" id="PTHR11933">
    <property type="entry name" value="TRNA 5-METHYLAMINOMETHYL-2-THIOURIDYLATE -METHYLTRANSFERASE"/>
    <property type="match status" value="1"/>
</dbReference>
<evidence type="ECO:0000256" key="9">
    <source>
        <dbReference type="ARBA" id="ARBA00056575"/>
    </source>
</evidence>
<dbReference type="PANTHER" id="PTHR11933:SF5">
    <property type="entry name" value="MITOCHONDRIAL TRNA-SPECIFIC 2-THIOURIDYLASE 1"/>
    <property type="match status" value="1"/>
</dbReference>
<evidence type="ECO:0000256" key="8">
    <source>
        <dbReference type="ARBA" id="ARBA00051542"/>
    </source>
</evidence>
<dbReference type="GO" id="GO:0103016">
    <property type="term" value="F:tRNA-uridine 2-sulfurtransferase activity"/>
    <property type="evidence" value="ECO:0007669"/>
    <property type="project" value="UniProtKB-EC"/>
</dbReference>
<evidence type="ECO:0000256" key="1">
    <source>
        <dbReference type="ARBA" id="ARBA00022555"/>
    </source>
</evidence>
<evidence type="ECO:0000313" key="13">
    <source>
        <dbReference type="EMBL" id="MSU07635.1"/>
    </source>
</evidence>
<evidence type="ECO:0000256" key="10">
    <source>
        <dbReference type="HAMAP-Rule" id="MF_00144"/>
    </source>
</evidence>
<dbReference type="Pfam" id="PF20259">
    <property type="entry name" value="tRNA_Me_trans_M"/>
    <property type="match status" value="1"/>
</dbReference>
<feature type="region of interest" description="Interaction with tRNA" evidence="10">
    <location>
        <begin position="140"/>
        <end position="142"/>
    </location>
</feature>
<comment type="catalytic activity">
    <reaction evidence="8 10">
        <text>S-sulfanyl-L-cysteinyl-[protein] + uridine(34) in tRNA + AH2 + ATP = 2-thiouridine(34) in tRNA + L-cysteinyl-[protein] + A + AMP + diphosphate + H(+)</text>
        <dbReference type="Rhea" id="RHEA:47032"/>
        <dbReference type="Rhea" id="RHEA-COMP:10131"/>
        <dbReference type="Rhea" id="RHEA-COMP:11726"/>
        <dbReference type="Rhea" id="RHEA-COMP:11727"/>
        <dbReference type="Rhea" id="RHEA-COMP:11728"/>
        <dbReference type="ChEBI" id="CHEBI:13193"/>
        <dbReference type="ChEBI" id="CHEBI:15378"/>
        <dbReference type="ChEBI" id="CHEBI:17499"/>
        <dbReference type="ChEBI" id="CHEBI:29950"/>
        <dbReference type="ChEBI" id="CHEBI:30616"/>
        <dbReference type="ChEBI" id="CHEBI:33019"/>
        <dbReference type="ChEBI" id="CHEBI:61963"/>
        <dbReference type="ChEBI" id="CHEBI:65315"/>
        <dbReference type="ChEBI" id="CHEBI:87170"/>
        <dbReference type="ChEBI" id="CHEBI:456215"/>
        <dbReference type="EC" id="2.8.1.13"/>
    </reaction>
</comment>
<dbReference type="CDD" id="cd01998">
    <property type="entry name" value="MnmA_TRMU-like"/>
    <property type="match status" value="1"/>
</dbReference>
<comment type="caution">
    <text evidence="10">Lacks conserved residue(s) required for the propagation of feature annotation.</text>
</comment>
<feature type="site" description="Interaction with tRNA" evidence="10">
    <location>
        <position position="117"/>
    </location>
</feature>
<evidence type="ECO:0000256" key="6">
    <source>
        <dbReference type="ARBA" id="ARBA00022884"/>
    </source>
</evidence>
<dbReference type="Gene3D" id="2.30.30.280">
    <property type="entry name" value="Adenine nucleotide alpha hydrolases-like domains"/>
    <property type="match status" value="1"/>
</dbReference>
<feature type="domain" description="tRNA-specific 2-thiouridylase MnmA-like C-terminal" evidence="11">
    <location>
        <begin position="270"/>
        <end position="344"/>
    </location>
</feature>
<dbReference type="AlphaFoldDB" id="A0A6I2UCQ1"/>
<dbReference type="Gene3D" id="2.40.30.10">
    <property type="entry name" value="Translation factors"/>
    <property type="match status" value="1"/>
</dbReference>
<dbReference type="NCBIfam" id="TIGR00420">
    <property type="entry name" value="trmU"/>
    <property type="match status" value="1"/>
</dbReference>
<dbReference type="InterPro" id="IPR014729">
    <property type="entry name" value="Rossmann-like_a/b/a_fold"/>
</dbReference>
<dbReference type="InterPro" id="IPR023382">
    <property type="entry name" value="MnmA-like_central_sf"/>
</dbReference>
<keyword evidence="10" id="KW-0963">Cytoplasm</keyword>
<evidence type="ECO:0000313" key="14">
    <source>
        <dbReference type="Proteomes" id="UP000433181"/>
    </source>
</evidence>
<evidence type="ECO:0000256" key="2">
    <source>
        <dbReference type="ARBA" id="ARBA00022679"/>
    </source>
</evidence>
<evidence type="ECO:0000259" key="12">
    <source>
        <dbReference type="Pfam" id="PF20259"/>
    </source>
</evidence>
<feature type="binding site" evidence="10">
    <location>
        <position position="116"/>
    </location>
    <ligand>
        <name>ATP</name>
        <dbReference type="ChEBI" id="CHEBI:30616"/>
    </ligand>
</feature>
<proteinExistence type="inferred from homology"/>
<evidence type="ECO:0000256" key="3">
    <source>
        <dbReference type="ARBA" id="ARBA00022694"/>
    </source>
</evidence>
<dbReference type="RefSeq" id="WP_154405366.1">
    <property type="nucleotide sequence ID" value="NZ_VUNR01000002.1"/>
</dbReference>
<dbReference type="Gene3D" id="3.40.50.620">
    <property type="entry name" value="HUPs"/>
    <property type="match status" value="1"/>
</dbReference>
<comment type="caution">
    <text evidence="13">The sequence shown here is derived from an EMBL/GenBank/DDBJ whole genome shotgun (WGS) entry which is preliminary data.</text>
</comment>
<keyword evidence="7" id="KW-1015">Disulfide bond</keyword>
<dbReference type="InterPro" id="IPR046885">
    <property type="entry name" value="MnmA-like_C"/>
</dbReference>
<keyword evidence="2 10" id="KW-0808">Transferase</keyword>
<dbReference type="Pfam" id="PF03054">
    <property type="entry name" value="tRNA_Me_trans"/>
    <property type="match status" value="1"/>
</dbReference>
<dbReference type="FunFam" id="2.30.30.280:FF:000001">
    <property type="entry name" value="tRNA-specific 2-thiouridylase MnmA"/>
    <property type="match status" value="1"/>
</dbReference>
<dbReference type="InterPro" id="IPR004506">
    <property type="entry name" value="MnmA-like"/>
</dbReference>
<accession>A0A6I2UCQ1</accession>
<keyword evidence="4 10" id="KW-0547">Nucleotide-binding</keyword>
<evidence type="ECO:0000256" key="4">
    <source>
        <dbReference type="ARBA" id="ARBA00022741"/>
    </source>
</evidence>
<sequence length="349" mass="37720">MEKRRIAVAMSGGVDSSLTAALLQEQGHEVVGITMELSDCSAGAIKDARIVADFLGIPHHVANFRALFQEKVIDYFLNEYAAGRTPNPCVACNPNVKFGGLLQQAAELGCDYLATGHYARVHYNEATGRYNISKGTDGSKDQAYALYRLRQEQLAHVMTPLGGWVKTDTRAEAAKRSLPVANKPESQEICFVPDDYKEYLLQHRPELKQPGDIVDTSGRVLGRHEGIAFYTIGQRKGLGIAAEKPLYVVGLDAAHNQVIAGDNQEVFGKGIVVESLNWVAIPELREPMEAGVKIRYGAGEAEAVLVPQADGTVQVEFAAPQRAITPGQSAVFYIGSDVLGGGIIRSAIK</sequence>
<feature type="site" description="Interaction with tRNA" evidence="10">
    <location>
        <position position="328"/>
    </location>
</feature>
<comment type="similarity">
    <text evidence="10">Belongs to the MnmA/TRMU family.</text>
</comment>
<feature type="active site" description="Cysteine persulfide intermediate" evidence="10">
    <location>
        <position position="190"/>
    </location>
</feature>
<evidence type="ECO:0000256" key="5">
    <source>
        <dbReference type="ARBA" id="ARBA00022840"/>
    </source>
</evidence>